<dbReference type="EMBL" id="JAAOMA010000078">
    <property type="protein sequence ID" value="NHR08655.1"/>
    <property type="molecule type" value="Genomic_DNA"/>
</dbReference>
<keyword evidence="2" id="KW-1185">Reference proteome</keyword>
<evidence type="ECO:0000313" key="2">
    <source>
        <dbReference type="Proteomes" id="UP001515641"/>
    </source>
</evidence>
<name>A0ABX0LJJ8_9NEIS</name>
<dbReference type="RefSeq" id="WP_166454271.1">
    <property type="nucleotide sequence ID" value="NZ_JAAOMA010000078.1"/>
</dbReference>
<sequence>MMSKTAKNYGIALKTRKGPVKPVELDLSGEPGVRIVKTAAKRVIQRHKKVIKALADR</sequence>
<comment type="caution">
    <text evidence="1">The sequence shown here is derived from an EMBL/GenBank/DDBJ whole genome shotgun (WGS) entry which is preliminary data.</text>
</comment>
<protein>
    <submittedName>
        <fullName evidence="1">Acetyltransferase</fullName>
    </submittedName>
</protein>
<gene>
    <name evidence="1" type="ORF">HA052_26045</name>
</gene>
<evidence type="ECO:0000313" key="1">
    <source>
        <dbReference type="EMBL" id="NHR08655.1"/>
    </source>
</evidence>
<reference evidence="1 2" key="1">
    <citation type="submission" date="2020-03" db="EMBL/GenBank/DDBJ databases">
        <title>Draft genome sequence of environmentally isolated cultures.</title>
        <authorList>
            <person name="Wilson H.S."/>
            <person name="De Leon M.E."/>
        </authorList>
    </citation>
    <scope>NUCLEOTIDE SEQUENCE [LARGE SCALE GENOMIC DNA]</scope>
    <source>
        <strain evidence="1 2">HSC-31F16</strain>
    </source>
</reference>
<accession>A0ABX0LJJ8</accession>
<dbReference type="Proteomes" id="UP001515641">
    <property type="component" value="Unassembled WGS sequence"/>
</dbReference>
<organism evidence="1 2">
    <name type="scientific">Chromobacterium fluminis</name>
    <dbReference type="NCBI Taxonomy" id="3044269"/>
    <lineage>
        <taxon>Bacteria</taxon>
        <taxon>Pseudomonadati</taxon>
        <taxon>Pseudomonadota</taxon>
        <taxon>Betaproteobacteria</taxon>
        <taxon>Neisseriales</taxon>
        <taxon>Chromobacteriaceae</taxon>
        <taxon>Chromobacterium</taxon>
    </lineage>
</organism>
<proteinExistence type="predicted"/>